<reference evidence="2" key="2">
    <citation type="submission" date="2015-02" db="UniProtKB">
        <authorList>
            <consortium name="EnsemblMetazoa"/>
        </authorList>
    </citation>
    <scope>IDENTIFICATION</scope>
</reference>
<proteinExistence type="predicted"/>
<keyword evidence="1" id="KW-1133">Transmembrane helix</keyword>
<dbReference type="Proteomes" id="UP000014500">
    <property type="component" value="Unassembled WGS sequence"/>
</dbReference>
<dbReference type="PhylomeDB" id="T1J586"/>
<evidence type="ECO:0000313" key="3">
    <source>
        <dbReference type="Proteomes" id="UP000014500"/>
    </source>
</evidence>
<feature type="transmembrane region" description="Helical" evidence="1">
    <location>
        <begin position="93"/>
        <end position="113"/>
    </location>
</feature>
<dbReference type="EnsemblMetazoa" id="SMAR008784-RA">
    <property type="protein sequence ID" value="SMAR008784-PA"/>
    <property type="gene ID" value="SMAR008784"/>
</dbReference>
<dbReference type="EMBL" id="JH431854">
    <property type="status" value="NOT_ANNOTATED_CDS"/>
    <property type="molecule type" value="Genomic_DNA"/>
</dbReference>
<evidence type="ECO:0000256" key="1">
    <source>
        <dbReference type="SAM" id="Phobius"/>
    </source>
</evidence>
<keyword evidence="1" id="KW-0812">Transmembrane</keyword>
<dbReference type="AlphaFoldDB" id="T1J586"/>
<sequence>MCILKYYCCNFPLRDGVISAAISNAAEVIFLTVVLLKSKSESTYLSEDLFLHYEYLSEQQDLVEVIYVTTLLVTAFCFGLISIGIATKTKVLFVTWLTIHLIKLILYTVVALLSILTGYLAHLVTICYLVLSLYLWIIVFSYLHNFQAEVKCEPTYVKNYYYNPNRSPWWAEQNTQSGAYFPTGTVLVSCEPPSTMMTATEMRRKEPPHLKAIACSGMSNQSSYSSPRYIIRHFPPSSTAL</sequence>
<accession>T1J586</accession>
<keyword evidence="1" id="KW-0472">Membrane</keyword>
<protein>
    <submittedName>
        <fullName evidence="2">Uncharacterized protein</fullName>
    </submittedName>
</protein>
<name>T1J586_STRMM</name>
<keyword evidence="3" id="KW-1185">Reference proteome</keyword>
<reference evidence="3" key="1">
    <citation type="submission" date="2011-05" db="EMBL/GenBank/DDBJ databases">
        <authorList>
            <person name="Richards S.R."/>
            <person name="Qu J."/>
            <person name="Jiang H."/>
            <person name="Jhangiani S.N."/>
            <person name="Agravi P."/>
            <person name="Goodspeed R."/>
            <person name="Gross S."/>
            <person name="Mandapat C."/>
            <person name="Jackson L."/>
            <person name="Mathew T."/>
            <person name="Pu L."/>
            <person name="Thornton R."/>
            <person name="Saada N."/>
            <person name="Wilczek-Boney K.B."/>
            <person name="Lee S."/>
            <person name="Kovar C."/>
            <person name="Wu Y."/>
            <person name="Scherer S.E."/>
            <person name="Worley K.C."/>
            <person name="Muzny D.M."/>
            <person name="Gibbs R."/>
        </authorList>
    </citation>
    <scope>NUCLEOTIDE SEQUENCE</scope>
    <source>
        <strain evidence="3">Brora</strain>
    </source>
</reference>
<feature type="transmembrane region" description="Helical" evidence="1">
    <location>
        <begin position="119"/>
        <end position="143"/>
    </location>
</feature>
<dbReference type="HOGENOM" id="CLU_1152977_0_0_1"/>
<evidence type="ECO:0000313" key="2">
    <source>
        <dbReference type="EnsemblMetazoa" id="SMAR008784-PA"/>
    </source>
</evidence>
<feature type="transmembrane region" description="Helical" evidence="1">
    <location>
        <begin position="65"/>
        <end position="86"/>
    </location>
</feature>
<organism evidence="2 3">
    <name type="scientific">Strigamia maritima</name>
    <name type="common">European centipede</name>
    <name type="synonym">Geophilus maritimus</name>
    <dbReference type="NCBI Taxonomy" id="126957"/>
    <lineage>
        <taxon>Eukaryota</taxon>
        <taxon>Metazoa</taxon>
        <taxon>Ecdysozoa</taxon>
        <taxon>Arthropoda</taxon>
        <taxon>Myriapoda</taxon>
        <taxon>Chilopoda</taxon>
        <taxon>Pleurostigmophora</taxon>
        <taxon>Geophilomorpha</taxon>
        <taxon>Linotaeniidae</taxon>
        <taxon>Strigamia</taxon>
    </lineage>
</organism>